<feature type="compositionally biased region" description="Basic and acidic residues" evidence="1">
    <location>
        <begin position="1"/>
        <end position="21"/>
    </location>
</feature>
<organism evidence="2 3">
    <name type="scientific">Orrella marina</name>
    <dbReference type="NCBI Taxonomy" id="2163011"/>
    <lineage>
        <taxon>Bacteria</taxon>
        <taxon>Pseudomonadati</taxon>
        <taxon>Pseudomonadota</taxon>
        <taxon>Betaproteobacteria</taxon>
        <taxon>Burkholderiales</taxon>
        <taxon>Alcaligenaceae</taxon>
        <taxon>Orrella</taxon>
    </lineage>
</organism>
<evidence type="ECO:0000313" key="3">
    <source>
        <dbReference type="Proteomes" id="UP000244571"/>
    </source>
</evidence>
<keyword evidence="3" id="KW-1185">Reference proteome</keyword>
<dbReference type="AlphaFoldDB" id="A0A2R4XFC4"/>
<protein>
    <submittedName>
        <fullName evidence="2">Uncharacterized protein</fullName>
    </submittedName>
</protein>
<dbReference type="Proteomes" id="UP000244571">
    <property type="component" value="Chromosome"/>
</dbReference>
<sequence>MGTDTREHVEALRNSEQEHTKGCPWQKPRVSSGYLLRPTPATTASHNRIGIALEAVIRTDKEQRDGQDLPEQANSKEPEQAAGIPLDVALCGGLQMLWTI</sequence>
<feature type="region of interest" description="Disordered" evidence="1">
    <location>
        <begin position="60"/>
        <end position="83"/>
    </location>
</feature>
<dbReference type="KEGG" id="boz:DBV39_00675"/>
<name>A0A2R4XFC4_9BURK</name>
<proteinExistence type="predicted"/>
<accession>A0A2R4XFC4</accession>
<evidence type="ECO:0000313" key="2">
    <source>
        <dbReference type="EMBL" id="AWB32471.1"/>
    </source>
</evidence>
<gene>
    <name evidence="2" type="ORF">DBV39_00675</name>
</gene>
<dbReference type="EMBL" id="CP028901">
    <property type="protein sequence ID" value="AWB32471.1"/>
    <property type="molecule type" value="Genomic_DNA"/>
</dbReference>
<reference evidence="2 3" key="1">
    <citation type="submission" date="2018-04" db="EMBL/GenBank/DDBJ databases">
        <title>Bordetella sp. HZ20 isolated from seawater.</title>
        <authorList>
            <person name="Sun C."/>
        </authorList>
    </citation>
    <scope>NUCLEOTIDE SEQUENCE [LARGE SCALE GENOMIC DNA]</scope>
    <source>
        <strain evidence="2 3">HZ20</strain>
    </source>
</reference>
<feature type="region of interest" description="Disordered" evidence="1">
    <location>
        <begin position="1"/>
        <end position="41"/>
    </location>
</feature>
<evidence type="ECO:0000256" key="1">
    <source>
        <dbReference type="SAM" id="MobiDB-lite"/>
    </source>
</evidence>